<dbReference type="InterPro" id="IPR051449">
    <property type="entry name" value="ABC-2_transporter_component"/>
</dbReference>
<feature type="transmembrane region" description="Helical" evidence="6">
    <location>
        <begin position="188"/>
        <end position="210"/>
    </location>
</feature>
<dbReference type="KEGG" id="cad:Curi_c18590"/>
<keyword evidence="9" id="KW-1185">Reference proteome</keyword>
<dbReference type="Gene3D" id="3.40.1710.10">
    <property type="entry name" value="abc type-2 transporter like domain"/>
    <property type="match status" value="1"/>
</dbReference>
<comment type="subcellular location">
    <subcellularLocation>
        <location evidence="1">Cell membrane</location>
        <topology evidence="1">Multi-pass membrane protein</topology>
    </subcellularLocation>
</comment>
<keyword evidence="3 6" id="KW-0812">Transmembrane</keyword>
<evidence type="ECO:0000256" key="5">
    <source>
        <dbReference type="ARBA" id="ARBA00023136"/>
    </source>
</evidence>
<dbReference type="Pfam" id="PF12698">
    <property type="entry name" value="ABC2_membrane_3"/>
    <property type="match status" value="1"/>
</dbReference>
<gene>
    <name evidence="8" type="ordered locus">Curi_c18590</name>
</gene>
<dbReference type="Proteomes" id="UP000006094">
    <property type="component" value="Chromosome"/>
</dbReference>
<evidence type="ECO:0000313" key="9">
    <source>
        <dbReference type="Proteomes" id="UP000006094"/>
    </source>
</evidence>
<proteinExistence type="predicted"/>
<evidence type="ECO:0000256" key="3">
    <source>
        <dbReference type="ARBA" id="ARBA00022692"/>
    </source>
</evidence>
<dbReference type="STRING" id="1128398.Curi_c18590"/>
<evidence type="ECO:0000259" key="7">
    <source>
        <dbReference type="Pfam" id="PF12698"/>
    </source>
</evidence>
<dbReference type="eggNOG" id="COG0842">
    <property type="taxonomic scope" value="Bacteria"/>
</dbReference>
<feature type="transmembrane region" description="Helical" evidence="6">
    <location>
        <begin position="291"/>
        <end position="309"/>
    </location>
</feature>
<feature type="transmembrane region" description="Helical" evidence="6">
    <location>
        <begin position="265"/>
        <end position="284"/>
    </location>
</feature>
<accession>K0B1P2</accession>
<organism evidence="8 9">
    <name type="scientific">Gottschalkia acidurici (strain ATCC 7906 / DSM 604 / BCRC 14475 / CIP 104303 / KCTC 5404 / NCIMB 10678 / 9a)</name>
    <name type="common">Clostridium acidurici</name>
    <dbReference type="NCBI Taxonomy" id="1128398"/>
    <lineage>
        <taxon>Bacteria</taxon>
        <taxon>Bacillati</taxon>
        <taxon>Bacillota</taxon>
        <taxon>Tissierellia</taxon>
        <taxon>Tissierellales</taxon>
        <taxon>Gottschalkiaceae</taxon>
        <taxon>Gottschalkia</taxon>
    </lineage>
</organism>
<dbReference type="EMBL" id="CP003326">
    <property type="protein sequence ID" value="AFS78865.1"/>
    <property type="molecule type" value="Genomic_DNA"/>
</dbReference>
<reference evidence="8 9" key="1">
    <citation type="journal article" date="2012" name="PLoS ONE">
        <title>The purine-utilizing bacterium Clostridium acidurici 9a: a genome-guided metabolic reconsideration.</title>
        <authorList>
            <person name="Hartwich K."/>
            <person name="Poehlein A."/>
            <person name="Daniel R."/>
        </authorList>
    </citation>
    <scope>NUCLEOTIDE SEQUENCE [LARGE SCALE GENOMIC DNA]</scope>
    <source>
        <strain evidence="9">ATCC 7906 / DSM 604 / BCRC 14475 / CIP 104303 / KCTC 5404 / NCIMB 10678 / 9a</strain>
    </source>
</reference>
<dbReference type="GO" id="GO:0005886">
    <property type="term" value="C:plasma membrane"/>
    <property type="evidence" value="ECO:0007669"/>
    <property type="project" value="UniProtKB-SubCell"/>
</dbReference>
<evidence type="ECO:0000256" key="6">
    <source>
        <dbReference type="SAM" id="Phobius"/>
    </source>
</evidence>
<keyword evidence="2" id="KW-1003">Cell membrane</keyword>
<dbReference type="PANTHER" id="PTHR30294">
    <property type="entry name" value="MEMBRANE COMPONENT OF ABC TRANSPORTER YHHJ-RELATED"/>
    <property type="match status" value="1"/>
</dbReference>
<evidence type="ECO:0000256" key="2">
    <source>
        <dbReference type="ARBA" id="ARBA00022475"/>
    </source>
</evidence>
<feature type="transmembrane region" description="Helical" evidence="6">
    <location>
        <begin position="353"/>
        <end position="372"/>
    </location>
</feature>
<dbReference type="InterPro" id="IPR013525">
    <property type="entry name" value="ABC2_TM"/>
</dbReference>
<keyword evidence="4 6" id="KW-1133">Transmembrane helix</keyword>
<sequence>MITSIFSTIKNEFCKLFRQKIIIVVILIIPILINFLLGYEFSNEQIQNVPMVVYDQDNSSLSRMIVQQFEENETFDVKYFVNDIEEMKELFNTSKARTGMVIPKDFSKDMLNLKSPTIMMIYDGSHMSIAGAAKAKASEILITLKTGTVIKLLQGKLNLPADVAQKIALSIKFTNRFMYNPTKSFRNFLNPGFGVAIVQTGIVLMGAVAIVEEEIEKKKEKIGYLIGKIIFYSLIGWISFVSSILIQSKFFNLPFRGQMSDAMKLSALMSLSVATFSIMVSTWIKNKLLATQINAVLFVPNTVIVGYTWPVMSMKESYQVVAEYFPFYHYVDNIRDMYLKGTSLSKMTQDIEWFYIFIAVTFSISLIGILRLKAPDKSIVSEEEEEEAIVLS</sequence>
<feature type="transmembrane region" description="Helical" evidence="6">
    <location>
        <begin position="21"/>
        <end position="39"/>
    </location>
</feature>
<feature type="transmembrane region" description="Helical" evidence="6">
    <location>
        <begin position="222"/>
        <end position="245"/>
    </location>
</feature>
<evidence type="ECO:0000256" key="4">
    <source>
        <dbReference type="ARBA" id="ARBA00022989"/>
    </source>
</evidence>
<dbReference type="AlphaFoldDB" id="K0B1P2"/>
<dbReference type="PANTHER" id="PTHR30294:SF29">
    <property type="entry name" value="MULTIDRUG ABC TRANSPORTER PERMEASE YBHS-RELATED"/>
    <property type="match status" value="1"/>
</dbReference>
<dbReference type="GO" id="GO:0140359">
    <property type="term" value="F:ABC-type transporter activity"/>
    <property type="evidence" value="ECO:0007669"/>
    <property type="project" value="InterPro"/>
</dbReference>
<dbReference type="OrthoDB" id="9788252at2"/>
<evidence type="ECO:0000313" key="8">
    <source>
        <dbReference type="EMBL" id="AFS78865.1"/>
    </source>
</evidence>
<name>K0B1P2_GOTA9</name>
<keyword evidence="5 6" id="KW-0472">Membrane</keyword>
<protein>
    <submittedName>
        <fullName evidence="8">ABC transporter, type 2</fullName>
    </submittedName>
</protein>
<dbReference type="HOGENOM" id="CLU_039483_8_4_9"/>
<dbReference type="RefSeq" id="WP_014968001.1">
    <property type="nucleotide sequence ID" value="NC_018664.1"/>
</dbReference>
<evidence type="ECO:0000256" key="1">
    <source>
        <dbReference type="ARBA" id="ARBA00004651"/>
    </source>
</evidence>
<feature type="domain" description="ABC-2 type transporter transmembrane" evidence="7">
    <location>
        <begin position="21"/>
        <end position="367"/>
    </location>
</feature>